<dbReference type="GO" id="GO:0000156">
    <property type="term" value="F:phosphorelay response regulator activity"/>
    <property type="evidence" value="ECO:0007669"/>
    <property type="project" value="InterPro"/>
</dbReference>
<evidence type="ECO:0000256" key="1">
    <source>
        <dbReference type="PROSITE-ProRule" id="PRU00169"/>
    </source>
</evidence>
<protein>
    <submittedName>
        <fullName evidence="4">DNA-binding response regulator</fullName>
    </submittedName>
</protein>
<dbReference type="SUPFAM" id="SSF52172">
    <property type="entry name" value="CheY-like"/>
    <property type="match status" value="1"/>
</dbReference>
<dbReference type="InterPro" id="IPR007492">
    <property type="entry name" value="LytTR_DNA-bd_dom"/>
</dbReference>
<evidence type="ECO:0000259" key="2">
    <source>
        <dbReference type="PROSITE" id="PS50110"/>
    </source>
</evidence>
<dbReference type="InterPro" id="IPR046947">
    <property type="entry name" value="LytR-like"/>
</dbReference>
<dbReference type="InterPro" id="IPR011006">
    <property type="entry name" value="CheY-like_superfamily"/>
</dbReference>
<sequence>MDKARIVIVDDNEDSLDILQFYIEQLPDFSIVDRCVNGEELIDSVMRTNPDVILLDINMPKLNGVDAIQSCLRIKSDLIFIFITSYNEYAVQAFELSALDYLVKPIEKTRLYAALEKVKKTRKYAALQEKSNPYPGQRLFIKDNNDYYYIPQLDILFIEKVGKKCHIYTADHTYTTNETIGSIMNQLPKSIFFMSHRSYILNLTKISHIKANNQTYLAYFLNTNKYAHISKLKIDELQTKLKLLN</sequence>
<evidence type="ECO:0000313" key="4">
    <source>
        <dbReference type="EMBL" id="GGG25620.1"/>
    </source>
</evidence>
<dbReference type="PROSITE" id="PS50930">
    <property type="entry name" value="HTH_LYTTR"/>
    <property type="match status" value="1"/>
</dbReference>
<organism evidence="4 5">
    <name type="scientific">Paenibacillus abyssi</name>
    <dbReference type="NCBI Taxonomy" id="1340531"/>
    <lineage>
        <taxon>Bacteria</taxon>
        <taxon>Bacillati</taxon>
        <taxon>Bacillota</taxon>
        <taxon>Bacilli</taxon>
        <taxon>Bacillales</taxon>
        <taxon>Paenibacillaceae</taxon>
        <taxon>Paenibacillus</taxon>
    </lineage>
</organism>
<dbReference type="RefSeq" id="WP_188533588.1">
    <property type="nucleotide sequence ID" value="NZ_BMGR01000023.1"/>
</dbReference>
<comment type="caution">
    <text evidence="4">The sequence shown here is derived from an EMBL/GenBank/DDBJ whole genome shotgun (WGS) entry which is preliminary data.</text>
</comment>
<gene>
    <name evidence="4" type="ORF">GCM10010916_47590</name>
</gene>
<accession>A0A917G6U8</accession>
<dbReference type="EMBL" id="BMGR01000023">
    <property type="protein sequence ID" value="GGG25620.1"/>
    <property type="molecule type" value="Genomic_DNA"/>
</dbReference>
<dbReference type="PROSITE" id="PS50110">
    <property type="entry name" value="RESPONSE_REGULATORY"/>
    <property type="match status" value="1"/>
</dbReference>
<dbReference type="InterPro" id="IPR001789">
    <property type="entry name" value="Sig_transdc_resp-reg_receiver"/>
</dbReference>
<feature type="modified residue" description="4-aspartylphosphate" evidence="1">
    <location>
        <position position="56"/>
    </location>
</feature>
<dbReference type="Pfam" id="PF04397">
    <property type="entry name" value="LytTR"/>
    <property type="match status" value="1"/>
</dbReference>
<evidence type="ECO:0000259" key="3">
    <source>
        <dbReference type="PROSITE" id="PS50930"/>
    </source>
</evidence>
<dbReference type="Pfam" id="PF00072">
    <property type="entry name" value="Response_reg"/>
    <property type="match status" value="1"/>
</dbReference>
<dbReference type="Gene3D" id="2.40.50.1020">
    <property type="entry name" value="LytTr DNA-binding domain"/>
    <property type="match status" value="1"/>
</dbReference>
<keyword evidence="5" id="KW-1185">Reference proteome</keyword>
<proteinExistence type="predicted"/>
<dbReference type="SMART" id="SM00448">
    <property type="entry name" value="REC"/>
    <property type="match status" value="1"/>
</dbReference>
<reference evidence="4" key="1">
    <citation type="journal article" date="2014" name="Int. J. Syst. Evol. Microbiol.">
        <title>Complete genome sequence of Corynebacterium casei LMG S-19264T (=DSM 44701T), isolated from a smear-ripened cheese.</title>
        <authorList>
            <consortium name="US DOE Joint Genome Institute (JGI-PGF)"/>
            <person name="Walter F."/>
            <person name="Albersmeier A."/>
            <person name="Kalinowski J."/>
            <person name="Ruckert C."/>
        </authorList>
    </citation>
    <scope>NUCLEOTIDE SEQUENCE</scope>
    <source>
        <strain evidence="4">CGMCC 1.12987</strain>
    </source>
</reference>
<dbReference type="Gene3D" id="3.40.50.2300">
    <property type="match status" value="1"/>
</dbReference>
<evidence type="ECO:0000313" key="5">
    <source>
        <dbReference type="Proteomes" id="UP000644756"/>
    </source>
</evidence>
<keyword evidence="4" id="KW-0238">DNA-binding</keyword>
<name>A0A917G6U8_9BACL</name>
<keyword evidence="1" id="KW-0597">Phosphoprotein</keyword>
<dbReference type="SMART" id="SM00850">
    <property type="entry name" value="LytTR"/>
    <property type="match status" value="1"/>
</dbReference>
<dbReference type="PANTHER" id="PTHR37299:SF1">
    <property type="entry name" value="STAGE 0 SPORULATION PROTEIN A HOMOLOG"/>
    <property type="match status" value="1"/>
</dbReference>
<feature type="domain" description="HTH LytTR-type" evidence="3">
    <location>
        <begin position="139"/>
        <end position="243"/>
    </location>
</feature>
<feature type="domain" description="Response regulatory" evidence="2">
    <location>
        <begin position="5"/>
        <end position="119"/>
    </location>
</feature>
<reference evidence="4" key="2">
    <citation type="submission" date="2020-09" db="EMBL/GenBank/DDBJ databases">
        <authorList>
            <person name="Sun Q."/>
            <person name="Zhou Y."/>
        </authorList>
    </citation>
    <scope>NUCLEOTIDE SEQUENCE</scope>
    <source>
        <strain evidence="4">CGMCC 1.12987</strain>
    </source>
</reference>
<dbReference type="GO" id="GO:0003677">
    <property type="term" value="F:DNA binding"/>
    <property type="evidence" value="ECO:0007669"/>
    <property type="project" value="UniProtKB-KW"/>
</dbReference>
<dbReference type="AlphaFoldDB" id="A0A917G6U8"/>
<dbReference type="Proteomes" id="UP000644756">
    <property type="component" value="Unassembled WGS sequence"/>
</dbReference>
<dbReference type="PANTHER" id="PTHR37299">
    <property type="entry name" value="TRANSCRIPTIONAL REGULATOR-RELATED"/>
    <property type="match status" value="1"/>
</dbReference>